<name>A0A0K9XBW4_9ACTN</name>
<dbReference type="STRING" id="1678637.AC230_21965"/>
<dbReference type="AlphaFoldDB" id="A0A0K9XBW4"/>
<evidence type="ECO:0000313" key="3">
    <source>
        <dbReference type="Proteomes" id="UP000037288"/>
    </source>
</evidence>
<dbReference type="GO" id="GO:0005737">
    <property type="term" value="C:cytoplasm"/>
    <property type="evidence" value="ECO:0007669"/>
    <property type="project" value="TreeGrafter"/>
</dbReference>
<dbReference type="RefSeq" id="WP_049718002.1">
    <property type="nucleotide sequence ID" value="NZ_LFXA01000014.1"/>
</dbReference>
<dbReference type="OrthoDB" id="9787292at2"/>
<proteinExistence type="predicted"/>
<dbReference type="EMBL" id="LFXA01000014">
    <property type="protein sequence ID" value="KNB50601.1"/>
    <property type="molecule type" value="Genomic_DNA"/>
</dbReference>
<dbReference type="GO" id="GO:0004029">
    <property type="term" value="F:aldehyde dehydrogenase (NAD+) activity"/>
    <property type="evidence" value="ECO:0007669"/>
    <property type="project" value="TreeGrafter"/>
</dbReference>
<dbReference type="Pfam" id="PF01370">
    <property type="entry name" value="Epimerase"/>
    <property type="match status" value="1"/>
</dbReference>
<dbReference type="InterPro" id="IPR051783">
    <property type="entry name" value="NAD(P)-dependent_oxidoreduct"/>
</dbReference>
<dbReference type="PANTHER" id="PTHR48079:SF6">
    <property type="entry name" value="NAD(P)-BINDING DOMAIN-CONTAINING PROTEIN-RELATED"/>
    <property type="match status" value="1"/>
</dbReference>
<comment type="caution">
    <text evidence="2">The sequence shown here is derived from an EMBL/GenBank/DDBJ whole genome shotgun (WGS) entry which is preliminary data.</text>
</comment>
<dbReference type="PATRIC" id="fig|1678637.3.peg.4708"/>
<protein>
    <recommendedName>
        <fullName evidence="1">NAD-dependent epimerase/dehydratase domain-containing protein</fullName>
    </recommendedName>
</protein>
<dbReference type="SUPFAM" id="SSF51735">
    <property type="entry name" value="NAD(P)-binding Rossmann-fold domains"/>
    <property type="match status" value="1"/>
</dbReference>
<accession>A0A0K9XBW4</accession>
<gene>
    <name evidence="2" type="ORF">AC230_21965</name>
</gene>
<feature type="domain" description="NAD-dependent epimerase/dehydratase" evidence="1">
    <location>
        <begin position="3"/>
        <end position="226"/>
    </location>
</feature>
<evidence type="ECO:0000259" key="1">
    <source>
        <dbReference type="Pfam" id="PF01370"/>
    </source>
</evidence>
<dbReference type="InterPro" id="IPR001509">
    <property type="entry name" value="Epimerase_deHydtase"/>
</dbReference>
<evidence type="ECO:0000313" key="2">
    <source>
        <dbReference type="EMBL" id="KNB50601.1"/>
    </source>
</evidence>
<sequence length="309" mass="32687">MRVLVAGATGVIGRQLVPLLTATGYEVTALSRSGRPVGGPGVRAVAADALDRAALTRAVRDARPDAVVHLITAIPADIDPRRMARDMGPTGRLRREGTRNLLDAAREAGAGRVITQGVAFSYDPGAGPGPADEDQPLWNAPPRPMRDSVAALKELERLTARAGGLVLRFGHLYGPGTALAADGSTVRRVRARRMPLVGPGTATFSFTHTHDAATAVVAALARPATGALNIVDDEPAQVREWLPELADILGAPAPRKIPTAPARIVAGPVGVAYMTRLRGADNARARLALDWRPRYTTWRDGFRAELGEK</sequence>
<dbReference type="InterPro" id="IPR036291">
    <property type="entry name" value="NAD(P)-bd_dom_sf"/>
</dbReference>
<dbReference type="Gene3D" id="3.40.50.720">
    <property type="entry name" value="NAD(P)-binding Rossmann-like Domain"/>
    <property type="match status" value="1"/>
</dbReference>
<reference evidence="3" key="1">
    <citation type="submission" date="2015-07" db="EMBL/GenBank/DDBJ databases">
        <title>Draft genome sequence of Streptomyces sp. CMAA 1322, a bacterium isolated from Caatinga biome, from dry forest semiarid of Brazil.</title>
        <authorList>
            <person name="Santos S.N."/>
            <person name="Gacesa R."/>
            <person name="Taketani R.G."/>
            <person name="Long P.F."/>
            <person name="Melo I.S."/>
        </authorList>
    </citation>
    <scope>NUCLEOTIDE SEQUENCE [LARGE SCALE GENOMIC DNA]</scope>
    <source>
        <strain evidence="3">CMAA 1322</strain>
    </source>
</reference>
<dbReference type="PANTHER" id="PTHR48079">
    <property type="entry name" value="PROTEIN YEEZ"/>
    <property type="match status" value="1"/>
</dbReference>
<dbReference type="Proteomes" id="UP000037288">
    <property type="component" value="Unassembled WGS sequence"/>
</dbReference>
<organism evidence="2 3">
    <name type="scientific">Streptomyces caatingaensis</name>
    <dbReference type="NCBI Taxonomy" id="1678637"/>
    <lineage>
        <taxon>Bacteria</taxon>
        <taxon>Bacillati</taxon>
        <taxon>Actinomycetota</taxon>
        <taxon>Actinomycetes</taxon>
        <taxon>Kitasatosporales</taxon>
        <taxon>Streptomycetaceae</taxon>
        <taxon>Streptomyces</taxon>
    </lineage>
</organism>
<keyword evidence="3" id="KW-1185">Reference proteome</keyword>